<dbReference type="EMBL" id="CAADFF010000021">
    <property type="protein sequence ID" value="VFJ90773.1"/>
    <property type="molecule type" value="Genomic_DNA"/>
</dbReference>
<dbReference type="InterPro" id="IPR009199">
    <property type="entry name" value="PhoPQ-act_pathogen-rel_PqaA"/>
</dbReference>
<proteinExistence type="predicted"/>
<protein>
    <submittedName>
        <fullName evidence="1">PhoPQ-activated pathogenicity-related protein</fullName>
    </submittedName>
</protein>
<accession>A0A450UE14</accession>
<dbReference type="PANTHER" id="PTHR31497">
    <property type="entry name" value="AUTOCRINE PROLIFERATION REPRESSOR PROTEIN A"/>
    <property type="match status" value="1"/>
</dbReference>
<dbReference type="AlphaFoldDB" id="A0A450UE14"/>
<gene>
    <name evidence="1" type="ORF">BECKLFY1418B_GA0070995_102133</name>
</gene>
<sequence>MLIESKRSFARIFMKSLDFRRKGFHIPEPIDHFSKNPIFFANLLLAWFALCTTGHAMETGSGPLAEYVARPDASYGWSKRQEGRIEVTNYTELTLTSQTWRGIVWKHRLFIIRPSTLRPDIGHGLLFIAGGRWEDNAEQNDLPRKVHWLAGVAEQLRSHLVVLFNVPRQPMFGDRYEDEIVSLTFHEYLETGDAEWPLLLPMVKSAVRAMDAAGQYAHEAWHSTIDTYTATGVSKRGWTTWLLGAVDPRVTAIAPMAIDVLNMPRQMDHQRRAWGDVSYKIGDYTERGLVDRIKTPKGKALLSIVDPYHYRHLSKRPKLIVIGTNDHYWPLDALNLYWDDLAGDKYILYVPNNQHDLEDSSRLIGSLGALHRHAATGRPLPKLSWEFTMGDGGLSLRMNSDLPTHEVRVWVATSPGRDFRKARWDSFPARRHGGRSVYELTVPSTGFAAMFGEAEYHGDSLPYYLSTNVRVVGSKPVGNETP</sequence>
<evidence type="ECO:0000313" key="1">
    <source>
        <dbReference type="EMBL" id="VFJ90773.1"/>
    </source>
</evidence>
<reference evidence="1" key="1">
    <citation type="submission" date="2019-02" db="EMBL/GenBank/DDBJ databases">
        <authorList>
            <person name="Gruber-Vodicka R. H."/>
            <person name="Seah K. B. B."/>
        </authorList>
    </citation>
    <scope>NUCLEOTIDE SEQUENCE</scope>
    <source>
        <strain evidence="1">BECK_M7</strain>
    </source>
</reference>
<name>A0A450UE14_9GAMM</name>
<dbReference type="Pfam" id="PF10142">
    <property type="entry name" value="PhoPQ_related"/>
    <property type="match status" value="1"/>
</dbReference>
<dbReference type="InterPro" id="IPR029058">
    <property type="entry name" value="AB_hydrolase_fold"/>
</dbReference>
<dbReference type="SUPFAM" id="SSF53474">
    <property type="entry name" value="alpha/beta-Hydrolases"/>
    <property type="match status" value="1"/>
</dbReference>
<organism evidence="1">
    <name type="scientific">Candidatus Kentrum sp. LFY</name>
    <dbReference type="NCBI Taxonomy" id="2126342"/>
    <lineage>
        <taxon>Bacteria</taxon>
        <taxon>Pseudomonadati</taxon>
        <taxon>Pseudomonadota</taxon>
        <taxon>Gammaproteobacteria</taxon>
        <taxon>Candidatus Kentrum</taxon>
    </lineage>
</organism>
<dbReference type="PANTHER" id="PTHR31497:SF0">
    <property type="entry name" value="AUTOCRINE PROLIFERATION REPRESSOR PROTEIN A"/>
    <property type="match status" value="1"/>
</dbReference>
<dbReference type="Gene3D" id="3.40.50.1820">
    <property type="entry name" value="alpha/beta hydrolase"/>
    <property type="match status" value="1"/>
</dbReference>